<evidence type="ECO:0000313" key="7">
    <source>
        <dbReference type="Proteomes" id="UP001224997"/>
    </source>
</evidence>
<accession>A0ABT9JF78</accession>
<dbReference type="RefSeq" id="WP_305964301.1">
    <property type="nucleotide sequence ID" value="NZ_JAVAMQ010000017.1"/>
</dbReference>
<reference evidence="6 7" key="1">
    <citation type="submission" date="2023-08" db="EMBL/GenBank/DDBJ databases">
        <authorList>
            <person name="Park J.-S."/>
        </authorList>
    </citation>
    <scope>NUCLEOTIDE SEQUENCE [LARGE SCALE GENOMIC DNA]</scope>
    <source>
        <strain evidence="6 7">2205BS29-5</strain>
    </source>
</reference>
<dbReference type="Gene3D" id="1.10.10.10">
    <property type="entry name" value="Winged helix-like DNA-binding domain superfamily/Winged helix DNA-binding domain"/>
    <property type="match status" value="1"/>
</dbReference>
<dbReference type="SMART" id="SM00895">
    <property type="entry name" value="FCD"/>
    <property type="match status" value="1"/>
</dbReference>
<dbReference type="SUPFAM" id="SSF46785">
    <property type="entry name" value="Winged helix' DNA-binding domain"/>
    <property type="match status" value="1"/>
</dbReference>
<dbReference type="Gene3D" id="1.20.120.530">
    <property type="entry name" value="GntR ligand-binding domain-like"/>
    <property type="match status" value="1"/>
</dbReference>
<dbReference type="Proteomes" id="UP001224997">
    <property type="component" value="Unassembled WGS sequence"/>
</dbReference>
<dbReference type="PANTHER" id="PTHR43537:SF49">
    <property type="entry name" value="TRANSCRIPTIONAL REGULATORY PROTEIN"/>
    <property type="match status" value="1"/>
</dbReference>
<sequence length="236" mass="26309">MVSQGRFTAAQIRQALENAIVYGRFAPGEKLDIEALIVEFACSRTPIREALQTLEASGLVRVEPKRGTFVTELDVVELTERFEVMAEFEAICARLAARRATPPELDRIRTAQAACERAADTGDSDAYYHQNTAFHQAIYAASGNRFLESEALRLQTMLQPYRRRQLQVRGRMLRSLQEHRAILGHLETGDAAAAAAETDAHVRIQGDRFHELVASLRQSAASPGPSPAPRRRIIDR</sequence>
<evidence type="ECO:0000313" key="6">
    <source>
        <dbReference type="EMBL" id="MDP5308456.1"/>
    </source>
</evidence>
<evidence type="ECO:0000256" key="3">
    <source>
        <dbReference type="ARBA" id="ARBA00023163"/>
    </source>
</evidence>
<protein>
    <submittedName>
        <fullName evidence="6">GntR family transcriptional regulator</fullName>
    </submittedName>
</protein>
<keyword evidence="3" id="KW-0804">Transcription</keyword>
<dbReference type="InterPro" id="IPR000524">
    <property type="entry name" value="Tscrpt_reg_HTH_GntR"/>
</dbReference>
<name>A0ABT9JF78_9RHOB</name>
<dbReference type="Pfam" id="PF00392">
    <property type="entry name" value="GntR"/>
    <property type="match status" value="1"/>
</dbReference>
<evidence type="ECO:0000256" key="4">
    <source>
        <dbReference type="SAM" id="MobiDB-lite"/>
    </source>
</evidence>
<organism evidence="6 7">
    <name type="scientific">Paracoccus spongiarum</name>
    <dbReference type="NCBI Taxonomy" id="3064387"/>
    <lineage>
        <taxon>Bacteria</taxon>
        <taxon>Pseudomonadati</taxon>
        <taxon>Pseudomonadota</taxon>
        <taxon>Alphaproteobacteria</taxon>
        <taxon>Rhodobacterales</taxon>
        <taxon>Paracoccaceae</taxon>
        <taxon>Paracoccus</taxon>
    </lineage>
</organism>
<keyword evidence="7" id="KW-1185">Reference proteome</keyword>
<evidence type="ECO:0000256" key="1">
    <source>
        <dbReference type="ARBA" id="ARBA00023015"/>
    </source>
</evidence>
<proteinExistence type="predicted"/>
<dbReference type="SUPFAM" id="SSF48008">
    <property type="entry name" value="GntR ligand-binding domain-like"/>
    <property type="match status" value="1"/>
</dbReference>
<dbReference type="CDD" id="cd07377">
    <property type="entry name" value="WHTH_GntR"/>
    <property type="match status" value="1"/>
</dbReference>
<keyword evidence="1" id="KW-0805">Transcription regulation</keyword>
<gene>
    <name evidence="6" type="ORF">Q5Y72_15340</name>
</gene>
<dbReference type="InterPro" id="IPR011711">
    <property type="entry name" value="GntR_C"/>
</dbReference>
<keyword evidence="2" id="KW-0238">DNA-binding</keyword>
<evidence type="ECO:0000256" key="2">
    <source>
        <dbReference type="ARBA" id="ARBA00023125"/>
    </source>
</evidence>
<dbReference type="InterPro" id="IPR008920">
    <property type="entry name" value="TF_FadR/GntR_C"/>
</dbReference>
<comment type="caution">
    <text evidence="6">The sequence shown here is derived from an EMBL/GenBank/DDBJ whole genome shotgun (WGS) entry which is preliminary data.</text>
</comment>
<feature type="domain" description="HTH gntR-type" evidence="5">
    <location>
        <begin position="6"/>
        <end position="73"/>
    </location>
</feature>
<dbReference type="SMART" id="SM00345">
    <property type="entry name" value="HTH_GNTR"/>
    <property type="match status" value="1"/>
</dbReference>
<dbReference type="Pfam" id="PF07729">
    <property type="entry name" value="FCD"/>
    <property type="match status" value="1"/>
</dbReference>
<feature type="region of interest" description="Disordered" evidence="4">
    <location>
        <begin position="216"/>
        <end position="236"/>
    </location>
</feature>
<evidence type="ECO:0000259" key="5">
    <source>
        <dbReference type="PROSITE" id="PS50949"/>
    </source>
</evidence>
<dbReference type="InterPro" id="IPR036388">
    <property type="entry name" value="WH-like_DNA-bd_sf"/>
</dbReference>
<dbReference type="InterPro" id="IPR036390">
    <property type="entry name" value="WH_DNA-bd_sf"/>
</dbReference>
<dbReference type="PROSITE" id="PS50949">
    <property type="entry name" value="HTH_GNTR"/>
    <property type="match status" value="1"/>
</dbReference>
<dbReference type="PANTHER" id="PTHR43537">
    <property type="entry name" value="TRANSCRIPTIONAL REGULATOR, GNTR FAMILY"/>
    <property type="match status" value="1"/>
</dbReference>
<dbReference type="EMBL" id="JAVAMQ010000017">
    <property type="protein sequence ID" value="MDP5308456.1"/>
    <property type="molecule type" value="Genomic_DNA"/>
</dbReference>